<evidence type="ECO:0008006" key="3">
    <source>
        <dbReference type="Google" id="ProtNLM"/>
    </source>
</evidence>
<evidence type="ECO:0000313" key="2">
    <source>
        <dbReference type="Proteomes" id="UP001589865"/>
    </source>
</evidence>
<accession>A0ABV6JU74</accession>
<keyword evidence="2" id="KW-1185">Reference proteome</keyword>
<name>A0ABV6JU74_9PROT</name>
<gene>
    <name evidence="1" type="ORF">ACFFGY_13480</name>
</gene>
<proteinExistence type="predicted"/>
<dbReference type="EMBL" id="JBHLUN010000008">
    <property type="protein sequence ID" value="MFC0409263.1"/>
    <property type="molecule type" value="Genomic_DNA"/>
</dbReference>
<dbReference type="Gene3D" id="1.10.1660.10">
    <property type="match status" value="1"/>
</dbReference>
<organism evidence="1 2">
    <name type="scientific">Roseomonas elaeocarpi</name>
    <dbReference type="NCBI Taxonomy" id="907779"/>
    <lineage>
        <taxon>Bacteria</taxon>
        <taxon>Pseudomonadati</taxon>
        <taxon>Pseudomonadota</taxon>
        <taxon>Alphaproteobacteria</taxon>
        <taxon>Acetobacterales</taxon>
        <taxon>Roseomonadaceae</taxon>
        <taxon>Roseomonas</taxon>
    </lineage>
</organism>
<comment type="caution">
    <text evidence="1">The sequence shown here is derived from an EMBL/GenBank/DDBJ whole genome shotgun (WGS) entry which is preliminary data.</text>
</comment>
<dbReference type="Proteomes" id="UP001589865">
    <property type="component" value="Unassembled WGS sequence"/>
</dbReference>
<sequence>MSATTTPAGTITVAAVLSRFRRLDPRTLEGWIASDWVRPSREGGETLFRAVDVARLGLILELRDELELGEPAIPVVLSLVDQLHDSRRQMRRLRDALGELPEESLRSLARRLSALEED</sequence>
<reference evidence="1 2" key="1">
    <citation type="submission" date="2024-09" db="EMBL/GenBank/DDBJ databases">
        <authorList>
            <person name="Sun Q."/>
            <person name="Mori K."/>
        </authorList>
    </citation>
    <scope>NUCLEOTIDE SEQUENCE [LARGE SCALE GENOMIC DNA]</scope>
    <source>
        <strain evidence="1 2">TBRC 5777</strain>
    </source>
</reference>
<evidence type="ECO:0000313" key="1">
    <source>
        <dbReference type="EMBL" id="MFC0409263.1"/>
    </source>
</evidence>
<protein>
    <recommendedName>
        <fullName evidence="3">Chaperone modulatory protein CbpM</fullName>
    </recommendedName>
</protein>
<dbReference type="RefSeq" id="WP_377045008.1">
    <property type="nucleotide sequence ID" value="NZ_JBHLUN010000008.1"/>
</dbReference>